<proteinExistence type="predicted"/>
<evidence type="ECO:0000256" key="1">
    <source>
        <dbReference type="SAM" id="MobiDB-lite"/>
    </source>
</evidence>
<dbReference type="AlphaFoldDB" id="A0A699KZG6"/>
<sequence length="60" mass="6757">VNLMRGRGVHAWESPGNTGTPPQAGTRELHLHSPYGMLLHSQQKPHHLNVIVVQRLFELL</sequence>
<organism evidence="2">
    <name type="scientific">Tanacetum cinerariifolium</name>
    <name type="common">Dalmatian daisy</name>
    <name type="synonym">Chrysanthemum cinerariifolium</name>
    <dbReference type="NCBI Taxonomy" id="118510"/>
    <lineage>
        <taxon>Eukaryota</taxon>
        <taxon>Viridiplantae</taxon>
        <taxon>Streptophyta</taxon>
        <taxon>Embryophyta</taxon>
        <taxon>Tracheophyta</taxon>
        <taxon>Spermatophyta</taxon>
        <taxon>Magnoliopsida</taxon>
        <taxon>eudicotyledons</taxon>
        <taxon>Gunneridae</taxon>
        <taxon>Pentapetalae</taxon>
        <taxon>asterids</taxon>
        <taxon>campanulids</taxon>
        <taxon>Asterales</taxon>
        <taxon>Asteraceae</taxon>
        <taxon>Asteroideae</taxon>
        <taxon>Anthemideae</taxon>
        <taxon>Anthemidinae</taxon>
        <taxon>Tanacetum</taxon>
    </lineage>
</organism>
<comment type="caution">
    <text evidence="2">The sequence shown here is derived from an EMBL/GenBank/DDBJ whole genome shotgun (WGS) entry which is preliminary data.</text>
</comment>
<feature type="region of interest" description="Disordered" evidence="1">
    <location>
        <begin position="1"/>
        <end position="28"/>
    </location>
</feature>
<dbReference type="EMBL" id="BKCJ010557036">
    <property type="protein sequence ID" value="GFB12331.1"/>
    <property type="molecule type" value="Genomic_DNA"/>
</dbReference>
<gene>
    <name evidence="2" type="ORF">Tci_684302</name>
</gene>
<evidence type="ECO:0000313" key="2">
    <source>
        <dbReference type="EMBL" id="GFB12331.1"/>
    </source>
</evidence>
<name>A0A699KZG6_TANCI</name>
<accession>A0A699KZG6</accession>
<reference evidence="2" key="1">
    <citation type="journal article" date="2019" name="Sci. Rep.">
        <title>Draft genome of Tanacetum cinerariifolium, the natural source of mosquito coil.</title>
        <authorList>
            <person name="Yamashiro T."/>
            <person name="Shiraishi A."/>
            <person name="Satake H."/>
            <person name="Nakayama K."/>
        </authorList>
    </citation>
    <scope>NUCLEOTIDE SEQUENCE</scope>
</reference>
<protein>
    <submittedName>
        <fullName evidence="2">Uncharacterized protein</fullName>
    </submittedName>
</protein>
<feature type="non-terminal residue" evidence="2">
    <location>
        <position position="1"/>
    </location>
</feature>